<gene>
    <name evidence="2" type="ORF">N177_1876</name>
</gene>
<comment type="caution">
    <text evidence="2">The sequence shown here is derived from an EMBL/GenBank/DDBJ whole genome shotgun (WGS) entry which is preliminary data.</text>
</comment>
<dbReference type="EMBL" id="AWXZ01000023">
    <property type="protein sequence ID" value="ESR25359.1"/>
    <property type="molecule type" value="Genomic_DNA"/>
</dbReference>
<evidence type="ECO:0000256" key="1">
    <source>
        <dbReference type="SAM" id="SignalP"/>
    </source>
</evidence>
<dbReference type="AlphaFoldDB" id="V4RJ68"/>
<sequence length="322" mass="35041">MRRLTALAATLAAATISTAAHAQTFQISMPLGGTSGTFYTQGAALADHINGKTDKLRIVPSTSGGSVENIRLVGSGQGEIGMAFESDIYGAWAGEGFEREYQDYRQLGPAQKISGWNFLVLASSDIRSVEDLAGRDFVSGAPGSGSAAEADKFLRHVGLYDQINIEYNAWGELGRMLTDGDIDGFNRTGPAPAGFAQEIDATHPVRVLDLGPQIEESGFLDEYPFFTTLTVPAGTYEGQDEDAVTFAQGVQWIVHKDVPDEVVREFLELAYTDEAAAHLDRTFPDHDHRNAEWAETLYVPMHPAAAEFWQERGVTLPEPLRQ</sequence>
<dbReference type="SUPFAM" id="SSF53850">
    <property type="entry name" value="Periplasmic binding protein-like II"/>
    <property type="match status" value="1"/>
</dbReference>
<evidence type="ECO:0000313" key="3">
    <source>
        <dbReference type="Proteomes" id="UP000017819"/>
    </source>
</evidence>
<dbReference type="eggNOG" id="COG2358">
    <property type="taxonomic scope" value="Bacteria"/>
</dbReference>
<accession>V4RJ68</accession>
<keyword evidence="3" id="KW-1185">Reference proteome</keyword>
<proteinExistence type="predicted"/>
<dbReference type="PANTHER" id="PTHR42941:SF1">
    <property type="entry name" value="SLL1037 PROTEIN"/>
    <property type="match status" value="1"/>
</dbReference>
<dbReference type="STRING" id="631454.N177_1876"/>
<protein>
    <submittedName>
        <fullName evidence="2">Outer membrane protein, hypothetical</fullName>
    </submittedName>
</protein>
<organism evidence="2 3">
    <name type="scientific">Lutibaculum baratangense AMV1</name>
    <dbReference type="NCBI Taxonomy" id="631454"/>
    <lineage>
        <taxon>Bacteria</taxon>
        <taxon>Pseudomonadati</taxon>
        <taxon>Pseudomonadota</taxon>
        <taxon>Alphaproteobacteria</taxon>
        <taxon>Hyphomicrobiales</taxon>
        <taxon>Tepidamorphaceae</taxon>
        <taxon>Lutibaculum</taxon>
    </lineage>
</organism>
<name>V4RJ68_9HYPH</name>
<dbReference type="Pfam" id="PF16868">
    <property type="entry name" value="NMT1_3"/>
    <property type="match status" value="1"/>
</dbReference>
<reference evidence="2 3" key="1">
    <citation type="journal article" date="2014" name="Genome Announc.">
        <title>Draft Genome Sequence of Lutibaculum baratangense Strain AMV1T, Isolated from a Mud Volcano in Andamans, India.</title>
        <authorList>
            <person name="Singh A."/>
            <person name="Sreenivas A."/>
            <person name="Sathyanarayana Reddy G."/>
            <person name="Pinnaka A.K."/>
            <person name="Shivaji S."/>
        </authorList>
    </citation>
    <scope>NUCLEOTIDE SEQUENCE [LARGE SCALE GENOMIC DNA]</scope>
    <source>
        <strain evidence="2 3">AMV1</strain>
    </source>
</reference>
<evidence type="ECO:0000313" key="2">
    <source>
        <dbReference type="EMBL" id="ESR25359.1"/>
    </source>
</evidence>
<feature type="signal peptide" evidence="1">
    <location>
        <begin position="1"/>
        <end position="22"/>
    </location>
</feature>
<dbReference type="RefSeq" id="WP_023432017.1">
    <property type="nucleotide sequence ID" value="NZ_AWXZ01000023.1"/>
</dbReference>
<dbReference type="OrthoDB" id="9776669at2"/>
<dbReference type="PANTHER" id="PTHR42941">
    <property type="entry name" value="SLL1037 PROTEIN"/>
    <property type="match status" value="1"/>
</dbReference>
<dbReference type="Proteomes" id="UP000017819">
    <property type="component" value="Unassembled WGS sequence"/>
</dbReference>
<dbReference type="Gene3D" id="3.40.190.10">
    <property type="entry name" value="Periplasmic binding protein-like II"/>
    <property type="match status" value="2"/>
</dbReference>
<dbReference type="NCBIfam" id="TIGR02122">
    <property type="entry name" value="TRAP_TAXI"/>
    <property type="match status" value="1"/>
</dbReference>
<feature type="chain" id="PRO_5004726635" evidence="1">
    <location>
        <begin position="23"/>
        <end position="322"/>
    </location>
</feature>
<keyword evidence="1" id="KW-0732">Signal</keyword>
<dbReference type="InterPro" id="IPR011852">
    <property type="entry name" value="TRAP_TAXI"/>
</dbReference>